<keyword evidence="8" id="KW-0170">Cobalt</keyword>
<dbReference type="GO" id="GO:0008705">
    <property type="term" value="F:methionine synthase activity"/>
    <property type="evidence" value="ECO:0007669"/>
    <property type="project" value="UniProtKB-EC"/>
</dbReference>
<dbReference type="GO" id="GO:0032259">
    <property type="term" value="P:methylation"/>
    <property type="evidence" value="ECO:0007669"/>
    <property type="project" value="UniProtKB-KW"/>
</dbReference>
<dbReference type="SUPFAM" id="SSF51717">
    <property type="entry name" value="Dihydropteroate synthetase-like"/>
    <property type="match status" value="1"/>
</dbReference>
<dbReference type="Gene3D" id="1.10.1240.10">
    <property type="entry name" value="Methionine synthase domain"/>
    <property type="match status" value="1"/>
</dbReference>
<dbReference type="SMART" id="SM01018">
    <property type="entry name" value="B12-binding_2"/>
    <property type="match status" value="1"/>
</dbReference>
<keyword evidence="4 11" id="KW-0808">Transferase</keyword>
<evidence type="ECO:0000259" key="10">
    <source>
        <dbReference type="PROSITE" id="PS51337"/>
    </source>
</evidence>
<dbReference type="Proteomes" id="UP000278733">
    <property type="component" value="Chromosome"/>
</dbReference>
<dbReference type="KEGG" id="rpne:NCTC8284_03623"/>
<dbReference type="Pfam" id="PF00809">
    <property type="entry name" value="Pterin_bind"/>
    <property type="match status" value="1"/>
</dbReference>
<evidence type="ECO:0000256" key="3">
    <source>
        <dbReference type="ARBA" id="ARBA00022628"/>
    </source>
</evidence>
<keyword evidence="3" id="KW-0846">Cobalamin</keyword>
<evidence type="ECO:0000313" key="12">
    <source>
        <dbReference type="Proteomes" id="UP000278733"/>
    </source>
</evidence>
<dbReference type="AlphaFoldDB" id="A0A448MTA4"/>
<evidence type="ECO:0000256" key="8">
    <source>
        <dbReference type="ARBA" id="ARBA00023285"/>
    </source>
</evidence>
<feature type="domain" description="B12-binding N-terminal" evidence="10">
    <location>
        <begin position="276"/>
        <end position="370"/>
    </location>
</feature>
<keyword evidence="6" id="KW-0479">Metal-binding</keyword>
<evidence type="ECO:0000256" key="7">
    <source>
        <dbReference type="ARBA" id="ARBA00022737"/>
    </source>
</evidence>
<dbReference type="GO" id="GO:0046872">
    <property type="term" value="F:metal ion binding"/>
    <property type="evidence" value="ECO:0007669"/>
    <property type="project" value="UniProtKB-KW"/>
</dbReference>
<dbReference type="EMBL" id="LR134405">
    <property type="protein sequence ID" value="VEH68390.1"/>
    <property type="molecule type" value="Genomic_DNA"/>
</dbReference>
<dbReference type="EC" id="2.1.1.13" evidence="11"/>
<dbReference type="FunFam" id="3.20.20.20:FF:000002">
    <property type="entry name" value="Methionine synthase"/>
    <property type="match status" value="1"/>
</dbReference>
<dbReference type="GO" id="GO:0005829">
    <property type="term" value="C:cytosol"/>
    <property type="evidence" value="ECO:0007669"/>
    <property type="project" value="TreeGrafter"/>
</dbReference>
<organism evidence="11 12">
    <name type="scientific">Rodentibacter pneumotropicus</name>
    <dbReference type="NCBI Taxonomy" id="758"/>
    <lineage>
        <taxon>Bacteria</taxon>
        <taxon>Pseudomonadati</taxon>
        <taxon>Pseudomonadota</taxon>
        <taxon>Gammaproteobacteria</taxon>
        <taxon>Pasteurellales</taxon>
        <taxon>Pasteurellaceae</taxon>
        <taxon>Rodentibacter</taxon>
    </lineage>
</organism>
<dbReference type="SUPFAM" id="SSF47644">
    <property type="entry name" value="Methionine synthase domain"/>
    <property type="match status" value="1"/>
</dbReference>
<reference evidence="11 12" key="1">
    <citation type="submission" date="2018-12" db="EMBL/GenBank/DDBJ databases">
        <authorList>
            <consortium name="Pathogen Informatics"/>
        </authorList>
    </citation>
    <scope>NUCLEOTIDE SEQUENCE [LARGE SCALE GENOMIC DNA]</scope>
    <source>
        <strain evidence="11 12">NCTC8284</strain>
    </source>
</reference>
<dbReference type="GO" id="GO:0050667">
    <property type="term" value="P:homocysteine metabolic process"/>
    <property type="evidence" value="ECO:0007669"/>
    <property type="project" value="TreeGrafter"/>
</dbReference>
<dbReference type="InterPro" id="IPR003759">
    <property type="entry name" value="Cbl-bd_cap"/>
</dbReference>
<sequence>MIKEEKFAEAIEIAIDQVENGAQVIDVNMDEALLDSQKCMTRFLNIMATEPDAAKVPVMIDSSKWEVIEAGLQAIQGKGIVNSISLKEGEEKFIQQAKLVRKYGAAVVVMAFDEVGQADTEARKVEICTRAYQILVDQVGFPPEDIIFDPNIFAIGTGIEEHNNYGVDFINATGRIKRTLPHAKISGGVSNVSFSFRGNNPMREAIHAVFLYHAIKQGMDMGIVNAGQLAIYDDLDPELREVVEDAVLNRRADATERLLDFAEKYRNQTASHEENSIAEWRTWTVEERLKHALVKGITTYIVEDTEEARQKFPTPLEVIEGPLMDGMDVVGDLFGDGKMFLPQVVKSARVMKQSVAYLEPFINATKQKGSSSGKVVIATVKGDVHDIGKISSASCCNVIILK</sequence>
<dbReference type="FunFam" id="1.10.1240.10:FF:000001">
    <property type="entry name" value="Methionine synthase"/>
    <property type="match status" value="1"/>
</dbReference>
<dbReference type="GO" id="GO:0031419">
    <property type="term" value="F:cobalamin binding"/>
    <property type="evidence" value="ECO:0007669"/>
    <property type="project" value="UniProtKB-KW"/>
</dbReference>
<protein>
    <submittedName>
        <fullName evidence="11">Methionine synthase</fullName>
        <ecNumber evidence="11">2.1.1.13</ecNumber>
    </submittedName>
</protein>
<dbReference type="STRING" id="758.GCA_000730685_02169"/>
<dbReference type="Gene3D" id="3.20.20.20">
    <property type="entry name" value="Dihydropteroate synthase-like"/>
    <property type="match status" value="1"/>
</dbReference>
<dbReference type="GO" id="GO:0046653">
    <property type="term" value="P:tetrahydrofolate metabolic process"/>
    <property type="evidence" value="ECO:0007669"/>
    <property type="project" value="TreeGrafter"/>
</dbReference>
<evidence type="ECO:0000256" key="5">
    <source>
        <dbReference type="ARBA" id="ARBA00022691"/>
    </source>
</evidence>
<feature type="domain" description="Pterin-binding" evidence="9">
    <location>
        <begin position="1"/>
        <end position="244"/>
    </location>
</feature>
<dbReference type="InterPro" id="IPR011005">
    <property type="entry name" value="Dihydropteroate_synth-like_sf"/>
</dbReference>
<proteinExistence type="inferred from homology"/>
<evidence type="ECO:0000256" key="4">
    <source>
        <dbReference type="ARBA" id="ARBA00022679"/>
    </source>
</evidence>
<gene>
    <name evidence="11" type="primary">metH_2</name>
    <name evidence="11" type="ORF">NCTC8284_03623</name>
</gene>
<dbReference type="InterPro" id="IPR050554">
    <property type="entry name" value="Met_Synthase/Corrinoid"/>
</dbReference>
<dbReference type="PROSITE" id="PS51337">
    <property type="entry name" value="B12_BINDING_NTER"/>
    <property type="match status" value="1"/>
</dbReference>
<keyword evidence="2 11" id="KW-0489">Methyltransferase</keyword>
<dbReference type="CDD" id="cd00740">
    <property type="entry name" value="MeTr"/>
    <property type="match status" value="1"/>
</dbReference>
<name>A0A448MTA4_9PAST</name>
<evidence type="ECO:0000313" key="11">
    <source>
        <dbReference type="EMBL" id="VEH68390.1"/>
    </source>
</evidence>
<dbReference type="PANTHER" id="PTHR45833:SF1">
    <property type="entry name" value="METHIONINE SYNTHASE"/>
    <property type="match status" value="1"/>
</dbReference>
<dbReference type="InterPro" id="IPR036594">
    <property type="entry name" value="Meth_synthase_dom"/>
</dbReference>
<dbReference type="Pfam" id="PF02607">
    <property type="entry name" value="B12-binding_2"/>
    <property type="match status" value="1"/>
</dbReference>
<dbReference type="PANTHER" id="PTHR45833">
    <property type="entry name" value="METHIONINE SYNTHASE"/>
    <property type="match status" value="1"/>
</dbReference>
<dbReference type="InterPro" id="IPR000489">
    <property type="entry name" value="Pterin-binding_dom"/>
</dbReference>
<evidence type="ECO:0000256" key="2">
    <source>
        <dbReference type="ARBA" id="ARBA00022603"/>
    </source>
</evidence>
<evidence type="ECO:0000259" key="9">
    <source>
        <dbReference type="PROSITE" id="PS50972"/>
    </source>
</evidence>
<evidence type="ECO:0000256" key="1">
    <source>
        <dbReference type="ARBA" id="ARBA00010398"/>
    </source>
</evidence>
<dbReference type="PROSITE" id="PS50972">
    <property type="entry name" value="PTERIN_BINDING"/>
    <property type="match status" value="1"/>
</dbReference>
<keyword evidence="5" id="KW-0949">S-adenosyl-L-methionine</keyword>
<keyword evidence="7" id="KW-0677">Repeat</keyword>
<comment type="similarity">
    <text evidence="1">Belongs to the vitamin-B12 dependent methionine synthase family.</text>
</comment>
<accession>A0A448MTA4</accession>
<evidence type="ECO:0000256" key="6">
    <source>
        <dbReference type="ARBA" id="ARBA00022723"/>
    </source>
</evidence>
<dbReference type="Gene3D" id="3.40.50.280">
    <property type="entry name" value="Cobalamin-binding domain"/>
    <property type="match status" value="1"/>
</dbReference>